<feature type="chain" id="PRO_5040958902" evidence="1">
    <location>
        <begin position="24"/>
        <end position="178"/>
    </location>
</feature>
<reference evidence="2" key="1">
    <citation type="submission" date="2022-06" db="EMBL/GenBank/DDBJ databases">
        <title>Sphingomicrobium sedimins sp. nov., a marine bacterium isolated from tidal flat.</title>
        <authorList>
            <person name="Kim C.-H."/>
            <person name="Yoo Y."/>
            <person name="Kim J.-J."/>
        </authorList>
    </citation>
    <scope>NUCLEOTIDE SEQUENCE</scope>
    <source>
        <strain evidence="2">GRR-S6-50</strain>
    </source>
</reference>
<dbReference type="Proteomes" id="UP001155128">
    <property type="component" value="Unassembled WGS sequence"/>
</dbReference>
<dbReference type="AlphaFoldDB" id="A0A9X2EHN5"/>
<feature type="signal peptide" evidence="1">
    <location>
        <begin position="1"/>
        <end position="23"/>
    </location>
</feature>
<sequence length="178" mass="19067">MMRYPITAAATAAGLALASPAAAQSLDANNLDRSQVVTSLSKQDAEALVRATSANGTFEYHTDDNGIQRLSFSYESGRNALVRVTACNEQERCFGLSIVAVYNTGHESPAFGRQFANNANATYSIAKVISYDDGTMLIERYVITDGGVTVGHLLDELKLFDNTTLVSFEGLIEDATGN</sequence>
<organism evidence="2 3">
    <name type="scientific">Sphingomicrobium sediminis</name>
    <dbReference type="NCBI Taxonomy" id="2950949"/>
    <lineage>
        <taxon>Bacteria</taxon>
        <taxon>Pseudomonadati</taxon>
        <taxon>Pseudomonadota</taxon>
        <taxon>Alphaproteobacteria</taxon>
        <taxon>Sphingomonadales</taxon>
        <taxon>Sphingomonadaceae</taxon>
        <taxon>Sphingomicrobium</taxon>
    </lineage>
</organism>
<dbReference type="EMBL" id="JAMSHT010000001">
    <property type="protein sequence ID" value="MCM8556891.1"/>
    <property type="molecule type" value="Genomic_DNA"/>
</dbReference>
<evidence type="ECO:0000313" key="3">
    <source>
        <dbReference type="Proteomes" id="UP001155128"/>
    </source>
</evidence>
<gene>
    <name evidence="2" type="ORF">NDO55_03555</name>
</gene>
<proteinExistence type="predicted"/>
<name>A0A9X2EHN5_9SPHN</name>
<dbReference type="Pfam" id="PF10722">
    <property type="entry name" value="YbjN"/>
    <property type="match status" value="1"/>
</dbReference>
<protein>
    <submittedName>
        <fullName evidence="2">YbjN domain-containing protein</fullName>
    </submittedName>
</protein>
<dbReference type="InterPro" id="IPR019660">
    <property type="entry name" value="Put_sensory_transdc_reg_YbjN"/>
</dbReference>
<keyword evidence="1" id="KW-0732">Signal</keyword>
<dbReference type="RefSeq" id="WP_252112480.1">
    <property type="nucleotide sequence ID" value="NZ_JAMSHT010000001.1"/>
</dbReference>
<keyword evidence="3" id="KW-1185">Reference proteome</keyword>
<comment type="caution">
    <text evidence="2">The sequence shown here is derived from an EMBL/GenBank/DDBJ whole genome shotgun (WGS) entry which is preliminary data.</text>
</comment>
<accession>A0A9X2EHN5</accession>
<evidence type="ECO:0000313" key="2">
    <source>
        <dbReference type="EMBL" id="MCM8556891.1"/>
    </source>
</evidence>
<evidence type="ECO:0000256" key="1">
    <source>
        <dbReference type="SAM" id="SignalP"/>
    </source>
</evidence>